<name>A0A5C6UDB6_9SPHN</name>
<dbReference type="PANTHER" id="PTHR48228">
    <property type="entry name" value="SUCCINYL-COA--D-CITRAMALATE COA-TRANSFERASE"/>
    <property type="match status" value="1"/>
</dbReference>
<dbReference type="Gene3D" id="3.40.50.10540">
    <property type="entry name" value="Crotonobetainyl-coa:carnitine coa-transferase, domain 1"/>
    <property type="match status" value="1"/>
</dbReference>
<reference evidence="1 2" key="1">
    <citation type="journal article" date="2013" name="Antonie Van Leeuwenhoek">
        <title>Sphingomonas ginsenosidivorax sp. nov., with the ability to transform ginsenosides.</title>
        <authorList>
            <person name="Jin X.F."/>
            <person name="Kim J.K."/>
            <person name="Liu Q.M."/>
            <person name="Kang M.S."/>
            <person name="He D."/>
            <person name="Jin F.X."/>
            <person name="Kim S.C."/>
            <person name="Im W.T."/>
        </authorList>
    </citation>
    <scope>NUCLEOTIDE SEQUENCE [LARGE SCALE GENOMIC DNA]</scope>
    <source>
        <strain evidence="1 2">KHI67</strain>
    </source>
</reference>
<dbReference type="Gene3D" id="3.30.1540.10">
    <property type="entry name" value="formyl-coa transferase, domain 3"/>
    <property type="match status" value="1"/>
</dbReference>
<protein>
    <submittedName>
        <fullName evidence="1">CoA transferase</fullName>
    </submittedName>
</protein>
<dbReference type="AlphaFoldDB" id="A0A5C6UDB6"/>
<keyword evidence="1" id="KW-0808">Transferase</keyword>
<dbReference type="GO" id="GO:0016740">
    <property type="term" value="F:transferase activity"/>
    <property type="evidence" value="ECO:0007669"/>
    <property type="project" value="UniProtKB-KW"/>
</dbReference>
<evidence type="ECO:0000313" key="2">
    <source>
        <dbReference type="Proteomes" id="UP000321250"/>
    </source>
</evidence>
<dbReference type="InterPro" id="IPR023606">
    <property type="entry name" value="CoA-Trfase_III_dom_1_sf"/>
</dbReference>
<dbReference type="RefSeq" id="WP_147080191.1">
    <property type="nucleotide sequence ID" value="NZ_VOQR01000001.1"/>
</dbReference>
<evidence type="ECO:0000313" key="1">
    <source>
        <dbReference type="EMBL" id="TXC70211.1"/>
    </source>
</evidence>
<keyword evidence="2" id="KW-1185">Reference proteome</keyword>
<dbReference type="Proteomes" id="UP000321250">
    <property type="component" value="Unassembled WGS sequence"/>
</dbReference>
<organism evidence="1 2">
    <name type="scientific">Sphingomonas ginsenosidivorax</name>
    <dbReference type="NCBI Taxonomy" id="862135"/>
    <lineage>
        <taxon>Bacteria</taxon>
        <taxon>Pseudomonadati</taxon>
        <taxon>Pseudomonadota</taxon>
        <taxon>Alphaproteobacteria</taxon>
        <taxon>Sphingomonadales</taxon>
        <taxon>Sphingomonadaceae</taxon>
        <taxon>Sphingomonas</taxon>
    </lineage>
</organism>
<dbReference type="InterPro" id="IPR050509">
    <property type="entry name" value="CoA-transferase_III"/>
</dbReference>
<accession>A0A5C6UDB6</accession>
<dbReference type="SUPFAM" id="SSF89796">
    <property type="entry name" value="CoA-transferase family III (CaiB/BaiF)"/>
    <property type="match status" value="1"/>
</dbReference>
<dbReference type="EMBL" id="VOQR01000001">
    <property type="protein sequence ID" value="TXC70211.1"/>
    <property type="molecule type" value="Genomic_DNA"/>
</dbReference>
<gene>
    <name evidence="1" type="ORF">FSB78_04070</name>
</gene>
<dbReference type="OrthoDB" id="5720311at2"/>
<proteinExistence type="predicted"/>
<dbReference type="InterPro" id="IPR044855">
    <property type="entry name" value="CoA-Trfase_III_dom3_sf"/>
</dbReference>
<comment type="caution">
    <text evidence="1">The sequence shown here is derived from an EMBL/GenBank/DDBJ whole genome shotgun (WGS) entry which is preliminary data.</text>
</comment>
<sequence>MTDGATPLSGLRVVEFGSIGPGPHAAMLLSDMGAEILRIEREGGNGWPNPVMDRGRATLSLDIRTAAGRERALTIIDAADVLIEGSRPGVMERLGLGPDVALARNPRLVYGRMTGWGQTGPLACVAGHDLNYIALTGALAAIGPPGTPPPPPLNLIGDFGGGSLFLVTGILAALLERARSGLGQVVNAAIVDGVQSMMAMFAGLVPSGQVDIARDRNILGGTAPFYRCYECADGRYVSVGSLEAKFYAELLDRLGLPSTLAAEQMDVAGWPDMAARFAAIFATRPRDAWCAVLEGTDVCFAPVLDLDEVATHPHMADRGVTIDGVRHAAPAPRLSRTPGRIGADVDPARRLADWGIAS</sequence>
<dbReference type="InterPro" id="IPR003673">
    <property type="entry name" value="CoA-Trfase_fam_III"/>
</dbReference>
<dbReference type="Pfam" id="PF02515">
    <property type="entry name" value="CoA_transf_3"/>
    <property type="match status" value="1"/>
</dbReference>
<dbReference type="PANTHER" id="PTHR48228:SF5">
    <property type="entry name" value="ALPHA-METHYLACYL-COA RACEMASE"/>
    <property type="match status" value="1"/>
</dbReference>